<organism evidence="3 4">
    <name type="scientific">Leptospirillum ferriphilum YSK</name>
    <dbReference type="NCBI Taxonomy" id="1441628"/>
    <lineage>
        <taxon>Bacteria</taxon>
        <taxon>Pseudomonadati</taxon>
        <taxon>Nitrospirota</taxon>
        <taxon>Nitrospiria</taxon>
        <taxon>Nitrospirales</taxon>
        <taxon>Nitrospiraceae</taxon>
        <taxon>Leptospirillum</taxon>
    </lineage>
</organism>
<dbReference type="Proteomes" id="UP000027059">
    <property type="component" value="Chromosome"/>
</dbReference>
<dbReference type="Pfam" id="PF01464">
    <property type="entry name" value="SLT"/>
    <property type="match status" value="1"/>
</dbReference>
<name>A0A059Y0Y3_9BACT</name>
<reference evidence="3 4" key="2">
    <citation type="journal article" date="2015" name="Biomed. Res. Int.">
        <title>Effects of Arsenite Resistance on the Growth and Functional Gene Expression of Leptospirillum ferriphilum and Acidithiobacillus thiooxidans in Pure Culture and Coculture.</title>
        <authorList>
            <person name="Jiang H."/>
            <person name="Liang Y."/>
            <person name="Yin H."/>
            <person name="Xiao Y."/>
            <person name="Guo X."/>
            <person name="Xu Y."/>
            <person name="Hu Q."/>
            <person name="Liu H."/>
            <person name="Liu X."/>
        </authorList>
    </citation>
    <scope>NUCLEOTIDE SEQUENCE [LARGE SCALE GENOMIC DNA]</scope>
    <source>
        <strain evidence="3 4">YSK</strain>
    </source>
</reference>
<dbReference type="SUPFAM" id="SSF53955">
    <property type="entry name" value="Lysozyme-like"/>
    <property type="match status" value="1"/>
</dbReference>
<feature type="domain" description="Transglycosylase SLT" evidence="2">
    <location>
        <begin position="43"/>
        <end position="144"/>
    </location>
</feature>
<keyword evidence="4" id="KW-1185">Reference proteome</keyword>
<dbReference type="PANTHER" id="PTHR37423:SF2">
    <property type="entry name" value="MEMBRANE-BOUND LYTIC MUREIN TRANSGLYCOSYLASE C"/>
    <property type="match status" value="1"/>
</dbReference>
<dbReference type="InterPro" id="IPR008258">
    <property type="entry name" value="Transglycosylase_SLT_dom_1"/>
</dbReference>
<gene>
    <name evidence="3" type="ORF">Y981_11500</name>
</gene>
<dbReference type="KEGG" id="lfp:Y981_11500"/>
<dbReference type="AlphaFoldDB" id="A0A059Y0Y3"/>
<dbReference type="HOGENOM" id="CLU_1254659_0_0_0"/>
<dbReference type="EMBL" id="CP007243">
    <property type="protein sequence ID" value="AIA31127.1"/>
    <property type="molecule type" value="Genomic_DNA"/>
</dbReference>
<evidence type="ECO:0000259" key="2">
    <source>
        <dbReference type="Pfam" id="PF01464"/>
    </source>
</evidence>
<sequence length="220" mass="24707">MGARNPEKAPVSEVCVNWLIHQSVSWCLGAHLLSSTVPYHTAITRIACQDHVNPVLVAAVIERESRFNSHKFRRERRIHDISRGLMQVTYRTARWLGFRGAPQKLYNPWVNIRYGTKYLAYLLKRYANVSDALAAYNDGRPRKRHGRYVSSSGSFSVDHYVRAILSNTKALVLTAAAERLRQPPRSSEGNGLLASGFPVGGGGQYDFPTTGLFNRVEMGF</sequence>
<evidence type="ECO:0000313" key="3">
    <source>
        <dbReference type="EMBL" id="AIA31127.1"/>
    </source>
</evidence>
<proteinExistence type="inferred from homology"/>
<dbReference type="PANTHER" id="PTHR37423">
    <property type="entry name" value="SOLUBLE LYTIC MUREIN TRANSGLYCOSYLASE-RELATED"/>
    <property type="match status" value="1"/>
</dbReference>
<comment type="similarity">
    <text evidence="1">Belongs to the transglycosylase Slt family.</text>
</comment>
<evidence type="ECO:0000256" key="1">
    <source>
        <dbReference type="ARBA" id="ARBA00007734"/>
    </source>
</evidence>
<dbReference type="Gene3D" id="1.10.530.10">
    <property type="match status" value="1"/>
</dbReference>
<protein>
    <submittedName>
        <fullName evidence="3">Lytic transglycosylase</fullName>
    </submittedName>
</protein>
<evidence type="ECO:0000313" key="4">
    <source>
        <dbReference type="Proteomes" id="UP000027059"/>
    </source>
</evidence>
<reference evidence="4" key="1">
    <citation type="submission" date="2014-02" db="EMBL/GenBank/DDBJ databases">
        <title>Complete genome sequence and comparative genomic analysis of the nitrogen-fixing bacterium Leptospirillum ferriphilum YSK.</title>
        <authorList>
            <person name="Guo X."/>
            <person name="Yin H."/>
            <person name="Liang Y."/>
            <person name="Hu Q."/>
            <person name="Ma L."/>
            <person name="Xiao Y."/>
            <person name="Zhang X."/>
            <person name="Qiu G."/>
            <person name="Liu X."/>
        </authorList>
    </citation>
    <scope>NUCLEOTIDE SEQUENCE [LARGE SCALE GENOMIC DNA]</scope>
    <source>
        <strain evidence="4">YSK</strain>
    </source>
</reference>
<dbReference type="InterPro" id="IPR023346">
    <property type="entry name" value="Lysozyme-like_dom_sf"/>
</dbReference>
<accession>A0A059Y0Y3</accession>